<feature type="region of interest" description="Disordered" evidence="1">
    <location>
        <begin position="77"/>
        <end position="98"/>
    </location>
</feature>
<organism evidence="2 3">
    <name type="scientific">Heterodermia speciosa</name>
    <dbReference type="NCBI Taxonomy" id="116794"/>
    <lineage>
        <taxon>Eukaryota</taxon>
        <taxon>Fungi</taxon>
        <taxon>Dikarya</taxon>
        <taxon>Ascomycota</taxon>
        <taxon>Pezizomycotina</taxon>
        <taxon>Lecanoromycetes</taxon>
        <taxon>OSLEUM clade</taxon>
        <taxon>Lecanoromycetidae</taxon>
        <taxon>Caliciales</taxon>
        <taxon>Physciaceae</taxon>
        <taxon>Heterodermia</taxon>
    </lineage>
</organism>
<dbReference type="OrthoDB" id="2100128at2759"/>
<feature type="region of interest" description="Disordered" evidence="1">
    <location>
        <begin position="1"/>
        <end position="28"/>
    </location>
</feature>
<dbReference type="EMBL" id="CAJPDS010000024">
    <property type="protein sequence ID" value="CAF9919781.1"/>
    <property type="molecule type" value="Genomic_DNA"/>
</dbReference>
<evidence type="ECO:0000313" key="2">
    <source>
        <dbReference type="EMBL" id="CAF9919781.1"/>
    </source>
</evidence>
<evidence type="ECO:0000256" key="1">
    <source>
        <dbReference type="SAM" id="MobiDB-lite"/>
    </source>
</evidence>
<protein>
    <recommendedName>
        <fullName evidence="4">CSN8/PSMD8/EIF3K domain-containing protein</fullName>
    </recommendedName>
</protein>
<feature type="compositionally biased region" description="Basic and acidic residues" evidence="1">
    <location>
        <begin position="13"/>
        <end position="22"/>
    </location>
</feature>
<dbReference type="PANTHER" id="PTHR39398:SF1">
    <property type="entry name" value="CSN8_PSMD8_EIF3K DOMAIN-CONTAINING PROTEIN"/>
    <property type="match status" value="1"/>
</dbReference>
<sequence>MASATAGIQQTHGPRDRLKAIRSDPLQDIGLPSKGDNRLLDFKTQEKYYGNIEERYAKLNSLSDSAEGIHTAFASLSLNGHEKTEPDDHGGRNKQRYAKPLEDSKELSIILDAMRKVREGIVASHRVDDFARQVYMFVIRTTILLKHMPSYHPALLYLLHSIHPVNPLVITERDEIVGYCILDLACRQNDLALAYEVRYRYKHCNPVVGLTLRALVHGDWITFWKLKASMNVYQQRLMDSADNRIKNIALKALEKSYLKIQVTFLECAVKCSWDELTEQDKLSWMLQGQTMVKRRTQSK</sequence>
<name>A0A8H3F5L6_9LECA</name>
<feature type="compositionally biased region" description="Polar residues" evidence="1">
    <location>
        <begin position="1"/>
        <end position="12"/>
    </location>
</feature>
<evidence type="ECO:0008006" key="4">
    <source>
        <dbReference type="Google" id="ProtNLM"/>
    </source>
</evidence>
<dbReference type="PANTHER" id="PTHR39398">
    <property type="entry name" value="YALI0F14311P"/>
    <property type="match status" value="1"/>
</dbReference>
<dbReference type="AlphaFoldDB" id="A0A8H3F5L6"/>
<feature type="compositionally biased region" description="Basic and acidic residues" evidence="1">
    <location>
        <begin position="80"/>
        <end position="91"/>
    </location>
</feature>
<keyword evidence="3" id="KW-1185">Reference proteome</keyword>
<gene>
    <name evidence="2" type="ORF">HETSPECPRED_004120</name>
</gene>
<dbReference type="Proteomes" id="UP000664521">
    <property type="component" value="Unassembled WGS sequence"/>
</dbReference>
<proteinExistence type="predicted"/>
<accession>A0A8H3F5L6</accession>
<evidence type="ECO:0000313" key="3">
    <source>
        <dbReference type="Proteomes" id="UP000664521"/>
    </source>
</evidence>
<comment type="caution">
    <text evidence="2">The sequence shown here is derived from an EMBL/GenBank/DDBJ whole genome shotgun (WGS) entry which is preliminary data.</text>
</comment>
<reference evidence="2" key="1">
    <citation type="submission" date="2021-03" db="EMBL/GenBank/DDBJ databases">
        <authorList>
            <person name="Tagirdzhanova G."/>
        </authorList>
    </citation>
    <scope>NUCLEOTIDE SEQUENCE</scope>
</reference>